<reference evidence="2 3" key="1">
    <citation type="journal article" date="2018" name="Nat. Biotechnol.">
        <title>A standardized bacterial taxonomy based on genome phylogeny substantially revises the tree of life.</title>
        <authorList>
            <person name="Parks D.H."/>
            <person name="Chuvochina M."/>
            <person name="Waite D.W."/>
            <person name="Rinke C."/>
            <person name="Skarshewski A."/>
            <person name="Chaumeil P.A."/>
            <person name="Hugenholtz P."/>
        </authorList>
    </citation>
    <scope>NUCLEOTIDE SEQUENCE [LARGE SCALE GENOMIC DNA]</scope>
    <source>
        <strain evidence="2">UBA9905</strain>
    </source>
</reference>
<dbReference type="SUPFAM" id="SSF143011">
    <property type="entry name" value="RelE-like"/>
    <property type="match status" value="1"/>
</dbReference>
<organism evidence="2 3">
    <name type="scientific">Mesotoga infera</name>
    <dbReference type="NCBI Taxonomy" id="1236046"/>
    <lineage>
        <taxon>Bacteria</taxon>
        <taxon>Thermotogati</taxon>
        <taxon>Thermotogota</taxon>
        <taxon>Thermotogae</taxon>
        <taxon>Kosmotogales</taxon>
        <taxon>Kosmotogaceae</taxon>
        <taxon>Mesotoga</taxon>
    </lineage>
</organism>
<evidence type="ECO:0000313" key="3">
    <source>
        <dbReference type="Proteomes" id="UP000264215"/>
    </source>
</evidence>
<dbReference type="Gene3D" id="3.30.2310.20">
    <property type="entry name" value="RelE-like"/>
    <property type="match status" value="1"/>
</dbReference>
<name>A0A3D3TLY0_9BACT</name>
<protein>
    <submittedName>
        <fullName evidence="2">Plasmid stabilization system</fullName>
    </submittedName>
</protein>
<accession>A0A3D3TLY0</accession>
<keyword evidence="1" id="KW-1277">Toxin-antitoxin system</keyword>
<dbReference type="InterPro" id="IPR007712">
    <property type="entry name" value="RelE/ParE_toxin"/>
</dbReference>
<proteinExistence type="predicted"/>
<gene>
    <name evidence="2" type="ORF">DIT26_02050</name>
</gene>
<dbReference type="AlphaFoldDB" id="A0A3D3TLY0"/>
<evidence type="ECO:0000256" key="1">
    <source>
        <dbReference type="ARBA" id="ARBA00022649"/>
    </source>
</evidence>
<dbReference type="EMBL" id="DQBS01000051">
    <property type="protein sequence ID" value="HCO69362.1"/>
    <property type="molecule type" value="Genomic_DNA"/>
</dbReference>
<sequence>MSSWKTRFHPEALKEVERMDGQIKSLAKSKLKQISANPFLGIALGNKHGIDLTGYYKAYFFKKKFRIVYSIDSDSRTIFVVSINKREDLLAYNNAFKRRQKRD</sequence>
<comment type="caution">
    <text evidence="2">The sequence shown here is derived from an EMBL/GenBank/DDBJ whole genome shotgun (WGS) entry which is preliminary data.</text>
</comment>
<dbReference type="Pfam" id="PF05016">
    <property type="entry name" value="ParE_toxin"/>
    <property type="match status" value="1"/>
</dbReference>
<dbReference type="Proteomes" id="UP000264215">
    <property type="component" value="Unassembled WGS sequence"/>
</dbReference>
<dbReference type="InterPro" id="IPR035093">
    <property type="entry name" value="RelE/ParE_toxin_dom_sf"/>
</dbReference>
<evidence type="ECO:0000313" key="2">
    <source>
        <dbReference type="EMBL" id="HCO69362.1"/>
    </source>
</evidence>